<dbReference type="EC" id="2.7.13.3" evidence="2"/>
<dbReference type="InterPro" id="IPR018062">
    <property type="entry name" value="HTH_AraC-typ_CS"/>
</dbReference>
<dbReference type="Pfam" id="PF00512">
    <property type="entry name" value="HisKA"/>
    <property type="match status" value="1"/>
</dbReference>
<feature type="domain" description="Response regulatory" evidence="10">
    <location>
        <begin position="404"/>
        <end position="519"/>
    </location>
</feature>
<keyword evidence="12" id="KW-1185">Reference proteome</keyword>
<feature type="domain" description="HTH araC/xylS-type" evidence="8">
    <location>
        <begin position="551"/>
        <end position="649"/>
    </location>
</feature>
<evidence type="ECO:0000256" key="2">
    <source>
        <dbReference type="ARBA" id="ARBA00012438"/>
    </source>
</evidence>
<dbReference type="Pfam" id="PF12833">
    <property type="entry name" value="HTH_18"/>
    <property type="match status" value="1"/>
</dbReference>
<evidence type="ECO:0000256" key="3">
    <source>
        <dbReference type="ARBA" id="ARBA00022553"/>
    </source>
</evidence>
<keyword evidence="3 7" id="KW-0597">Phosphoprotein</keyword>
<proteinExistence type="predicted"/>
<evidence type="ECO:0000256" key="6">
    <source>
        <dbReference type="ARBA" id="ARBA00023163"/>
    </source>
</evidence>
<dbReference type="Gene3D" id="3.40.50.2300">
    <property type="match status" value="2"/>
</dbReference>
<dbReference type="InterPro" id="IPR011006">
    <property type="entry name" value="CheY-like_superfamily"/>
</dbReference>
<evidence type="ECO:0000256" key="5">
    <source>
        <dbReference type="ARBA" id="ARBA00023125"/>
    </source>
</evidence>
<dbReference type="InterPro" id="IPR009057">
    <property type="entry name" value="Homeodomain-like_sf"/>
</dbReference>
<dbReference type="PROSITE" id="PS01124">
    <property type="entry name" value="HTH_ARAC_FAMILY_2"/>
    <property type="match status" value="1"/>
</dbReference>
<dbReference type="SMART" id="SM00342">
    <property type="entry name" value="HTH_ARAC"/>
    <property type="match status" value="1"/>
</dbReference>
<evidence type="ECO:0000256" key="1">
    <source>
        <dbReference type="ARBA" id="ARBA00000085"/>
    </source>
</evidence>
<gene>
    <name evidence="11" type="ORF">FH603_5300</name>
</gene>
<dbReference type="Gene3D" id="3.30.565.10">
    <property type="entry name" value="Histidine kinase-like ATPase, C-terminal domain"/>
    <property type="match status" value="1"/>
</dbReference>
<dbReference type="InterPro" id="IPR004358">
    <property type="entry name" value="Sig_transdc_His_kin-like_C"/>
</dbReference>
<dbReference type="Pfam" id="PF02518">
    <property type="entry name" value="HATPase_c"/>
    <property type="match status" value="1"/>
</dbReference>
<dbReference type="SMART" id="SM00388">
    <property type="entry name" value="HisKA"/>
    <property type="match status" value="1"/>
</dbReference>
<evidence type="ECO:0000259" key="10">
    <source>
        <dbReference type="PROSITE" id="PS50110"/>
    </source>
</evidence>
<feature type="domain" description="Histidine kinase" evidence="9">
    <location>
        <begin position="148"/>
        <end position="364"/>
    </location>
</feature>
<sequence>MALKILLADDEADIYALFEQRFRRQIHSGTFQFVVARNGQQALDILQQDPEVDIVLADINMPEMDGLTLLEHIALLNFVLPTILVTAYGDMATIREAMNKGAFDFITKPIDFNDLERTIHKAQQYSHQLRQAQELKALDAMKNRFFVNITHELRTPLSLILAPTNQLLEETNLTESQQQRLMSIRQNARQLLRLINQLMDLHQLDGLPVDEAQEVGDLTGFVAQVVSLFEPSATIKNVSLRYQTDLPAGNYRFDAGKWETILYNLLTNAIRFTQAGSVTVGLYESPTGVRLSVRDTGIGITAHKLPHIFDPFFQGDNQRIRSSDPTGVSLALVKALTRRLGGQILVESQVDIGTEFVVELPLQRTGWGGQEPNLAIPTLQIDLPQSNFLPLGPPSENTHETPPLLLIVEENAELLEYMVAELTTTYRVRTASTGYQGWVIAKEELPDLIITDLLMAGLDGYALIERLKADPATDHIATILLTGRADDTSRLKGLAVGADDYLTKPFHLGELRLRLHNLLDRQQRVRDNYRQQLAQPDRSALSQAVGDQFLGRLYRLIDQRLDDSMLSVEWLADQLAMSRKALYLKVHTLTHLSPVELIRQYRLRKAIDLLRAGHGVSETGYLVGFDSPSYFTRVFRQFYQQTPTDYLKQ</sequence>
<dbReference type="Proteomes" id="UP000700732">
    <property type="component" value="Unassembled WGS sequence"/>
</dbReference>
<comment type="catalytic activity">
    <reaction evidence="1">
        <text>ATP + protein L-histidine = ADP + protein N-phospho-L-histidine.</text>
        <dbReference type="EC" id="2.7.13.3"/>
    </reaction>
</comment>
<keyword evidence="6" id="KW-0804">Transcription</keyword>
<dbReference type="SMART" id="SM00387">
    <property type="entry name" value="HATPase_c"/>
    <property type="match status" value="1"/>
</dbReference>
<organism evidence="11 12">
    <name type="scientific">Spirosoma utsteinense</name>
    <dbReference type="NCBI Taxonomy" id="2585773"/>
    <lineage>
        <taxon>Bacteria</taxon>
        <taxon>Pseudomonadati</taxon>
        <taxon>Bacteroidota</taxon>
        <taxon>Cytophagia</taxon>
        <taxon>Cytophagales</taxon>
        <taxon>Cytophagaceae</taxon>
        <taxon>Spirosoma</taxon>
    </lineage>
</organism>
<evidence type="ECO:0000256" key="4">
    <source>
        <dbReference type="ARBA" id="ARBA00023015"/>
    </source>
</evidence>
<dbReference type="SUPFAM" id="SSF52172">
    <property type="entry name" value="CheY-like"/>
    <property type="match status" value="2"/>
</dbReference>
<dbReference type="PROSITE" id="PS50109">
    <property type="entry name" value="HIS_KIN"/>
    <property type="match status" value="1"/>
</dbReference>
<dbReference type="InterPro" id="IPR003661">
    <property type="entry name" value="HisK_dim/P_dom"/>
</dbReference>
<dbReference type="PANTHER" id="PTHR43547:SF2">
    <property type="entry name" value="HYBRID SIGNAL TRANSDUCTION HISTIDINE KINASE C"/>
    <property type="match status" value="1"/>
</dbReference>
<dbReference type="InterPro" id="IPR018060">
    <property type="entry name" value="HTH_AraC"/>
</dbReference>
<evidence type="ECO:0000259" key="9">
    <source>
        <dbReference type="PROSITE" id="PS50109"/>
    </source>
</evidence>
<dbReference type="InterPro" id="IPR005467">
    <property type="entry name" value="His_kinase_dom"/>
</dbReference>
<dbReference type="RefSeq" id="WP_186741604.1">
    <property type="nucleotide sequence ID" value="NZ_VFIA01000058.1"/>
</dbReference>
<dbReference type="PANTHER" id="PTHR43547">
    <property type="entry name" value="TWO-COMPONENT HISTIDINE KINASE"/>
    <property type="match status" value="1"/>
</dbReference>
<dbReference type="EMBL" id="VFIA01000058">
    <property type="protein sequence ID" value="MBC3794768.1"/>
    <property type="molecule type" value="Genomic_DNA"/>
</dbReference>
<evidence type="ECO:0000259" key="8">
    <source>
        <dbReference type="PROSITE" id="PS01124"/>
    </source>
</evidence>
<dbReference type="InterPro" id="IPR036890">
    <property type="entry name" value="HATPase_C_sf"/>
</dbReference>
<keyword evidence="5" id="KW-0238">DNA-binding</keyword>
<feature type="modified residue" description="4-aspartylphosphate" evidence="7">
    <location>
        <position position="452"/>
    </location>
</feature>
<dbReference type="Gene3D" id="1.10.287.130">
    <property type="match status" value="1"/>
</dbReference>
<dbReference type="CDD" id="cd17536">
    <property type="entry name" value="REC_YesN-like"/>
    <property type="match status" value="1"/>
</dbReference>
<dbReference type="PRINTS" id="PR00344">
    <property type="entry name" value="BCTRLSENSOR"/>
</dbReference>
<evidence type="ECO:0000313" key="12">
    <source>
        <dbReference type="Proteomes" id="UP000700732"/>
    </source>
</evidence>
<protein>
    <recommendedName>
        <fullName evidence="2">histidine kinase</fullName>
        <ecNumber evidence="2">2.7.13.3</ecNumber>
    </recommendedName>
</protein>
<dbReference type="PROSITE" id="PS50110">
    <property type="entry name" value="RESPONSE_REGULATORY"/>
    <property type="match status" value="2"/>
</dbReference>
<dbReference type="SUPFAM" id="SSF46689">
    <property type="entry name" value="Homeodomain-like"/>
    <property type="match status" value="1"/>
</dbReference>
<reference evidence="11 12" key="1">
    <citation type="submission" date="2019-06" db="EMBL/GenBank/DDBJ databases">
        <title>Spirosoma utsteinense sp. nov. isolated from Antarctic ice-free soils.</title>
        <authorList>
            <person name="Tahon G."/>
        </authorList>
    </citation>
    <scope>NUCLEOTIDE SEQUENCE [LARGE SCALE GENOMIC DNA]</scope>
    <source>
        <strain evidence="11 12">LMG 31447</strain>
    </source>
</reference>
<dbReference type="SUPFAM" id="SSF55874">
    <property type="entry name" value="ATPase domain of HSP90 chaperone/DNA topoisomerase II/histidine kinase"/>
    <property type="match status" value="1"/>
</dbReference>
<name>A0ABR6WE52_9BACT</name>
<dbReference type="CDD" id="cd00082">
    <property type="entry name" value="HisKA"/>
    <property type="match status" value="1"/>
</dbReference>
<feature type="modified residue" description="4-aspartylphosphate" evidence="7">
    <location>
        <position position="58"/>
    </location>
</feature>
<comment type="caution">
    <text evidence="11">The sequence shown here is derived from an EMBL/GenBank/DDBJ whole genome shotgun (WGS) entry which is preliminary data.</text>
</comment>
<dbReference type="InterPro" id="IPR001789">
    <property type="entry name" value="Sig_transdc_resp-reg_receiver"/>
</dbReference>
<accession>A0ABR6WE52</accession>
<dbReference type="Pfam" id="PF00072">
    <property type="entry name" value="Response_reg"/>
    <property type="match status" value="2"/>
</dbReference>
<dbReference type="PROSITE" id="PS00041">
    <property type="entry name" value="HTH_ARAC_FAMILY_1"/>
    <property type="match status" value="1"/>
</dbReference>
<feature type="domain" description="Response regulatory" evidence="10">
    <location>
        <begin position="4"/>
        <end position="123"/>
    </location>
</feature>
<dbReference type="SMART" id="SM00448">
    <property type="entry name" value="REC"/>
    <property type="match status" value="2"/>
</dbReference>
<keyword evidence="4" id="KW-0805">Transcription regulation</keyword>
<evidence type="ECO:0000256" key="7">
    <source>
        <dbReference type="PROSITE-ProRule" id="PRU00169"/>
    </source>
</evidence>
<dbReference type="Gene3D" id="1.10.10.60">
    <property type="entry name" value="Homeodomain-like"/>
    <property type="match status" value="1"/>
</dbReference>
<dbReference type="InterPro" id="IPR003594">
    <property type="entry name" value="HATPase_dom"/>
</dbReference>
<evidence type="ECO:0000313" key="11">
    <source>
        <dbReference type="EMBL" id="MBC3794768.1"/>
    </source>
</evidence>